<protein>
    <submittedName>
        <fullName evidence="2">Uncharacterized protein</fullName>
    </submittedName>
</protein>
<sequence length="100" mass="11713">MHSIRNFHQSHPYIFIIIEIFVVLILSILLEIFLVGFIGEDFIRKHPYIANLLSLIIVLMLALGINFLLLGYINDKFYFVVIALIANNILETKRKLDRRN</sequence>
<feature type="transmembrane region" description="Helical" evidence="1">
    <location>
        <begin position="12"/>
        <end position="37"/>
    </location>
</feature>
<keyword evidence="3" id="KW-1185">Reference proteome</keyword>
<evidence type="ECO:0000256" key="1">
    <source>
        <dbReference type="SAM" id="Phobius"/>
    </source>
</evidence>
<reference evidence="2 3" key="1">
    <citation type="submission" date="2020-06" db="EMBL/GenBank/DDBJ databases">
        <title>Anaerococcus sp. nov., isolated form swine feces.</title>
        <authorList>
            <person name="Yu S."/>
        </authorList>
    </citation>
    <scope>NUCLEOTIDE SEQUENCE [LARGE SCALE GENOMIC DNA]</scope>
    <source>
        <strain evidence="2 3">AGMB00486</strain>
    </source>
</reference>
<gene>
    <name evidence="2" type="ORF">HV819_04410</name>
</gene>
<proteinExistence type="predicted"/>
<keyword evidence="1" id="KW-1133">Transmembrane helix</keyword>
<keyword evidence="1" id="KW-0812">Transmembrane</keyword>
<name>A0ABX2N958_9FIRM</name>
<comment type="caution">
    <text evidence="2">The sequence shown here is derived from an EMBL/GenBank/DDBJ whole genome shotgun (WGS) entry which is preliminary data.</text>
</comment>
<accession>A0ABX2N958</accession>
<evidence type="ECO:0000313" key="3">
    <source>
        <dbReference type="Proteomes" id="UP000540919"/>
    </source>
</evidence>
<dbReference type="Proteomes" id="UP000540919">
    <property type="component" value="Unassembled WGS sequence"/>
</dbReference>
<keyword evidence="1" id="KW-0472">Membrane</keyword>
<feature type="transmembrane region" description="Helical" evidence="1">
    <location>
        <begin position="49"/>
        <end position="70"/>
    </location>
</feature>
<dbReference type="EMBL" id="JABVBA010000003">
    <property type="protein sequence ID" value="NVF11236.1"/>
    <property type="molecule type" value="Genomic_DNA"/>
</dbReference>
<dbReference type="RefSeq" id="WP_176269628.1">
    <property type="nucleotide sequence ID" value="NZ_JABVBA010000003.1"/>
</dbReference>
<organism evidence="2 3">
    <name type="scientific">Anaerococcus faecalis</name>
    <dbReference type="NCBI Taxonomy" id="2742993"/>
    <lineage>
        <taxon>Bacteria</taxon>
        <taxon>Bacillati</taxon>
        <taxon>Bacillota</taxon>
        <taxon>Tissierellia</taxon>
        <taxon>Tissierellales</taxon>
        <taxon>Peptoniphilaceae</taxon>
        <taxon>Anaerococcus</taxon>
    </lineage>
</organism>
<evidence type="ECO:0000313" key="2">
    <source>
        <dbReference type="EMBL" id="NVF11236.1"/>
    </source>
</evidence>